<dbReference type="OrthoDB" id="3739319at2"/>
<dbReference type="AlphaFoldDB" id="H0E502"/>
<sequence length="1008" mass="107547">MALPAQTMRIVVAALIAAALAAGAVVLPPRSEAAPTPAQRLNVIPDPWLGPVIDDLGQGRPLGRLLKDVLCPPVGEVDELVSGVPGLQDLTGILETGACNLDVLDYSYHTEFRRKDGSLVVKNVPAIVNVPTLLNVDDDPGAEFAATIRVLGIDQMVVQIDRVGPILGDGVLKPLPASVEAVIADPSKGSLPRKRIAYGFDAKDSSAPTQWETVLRLTDVFGSPDPLKLGVDFNQTGATGPVAVTGEIYNPDSSNLGRRDRIGGAVRFARPPARASVDLELGDRVEAHLRTTTPTRVDVLARMQENDDETRVEAAIDELPRQVDIAFESPAANQMRIDYDAISPIAALDARYTQRKGAPDYDQVTTTAEAHVRDIPQGLTVQQTGPEDIRFSTRGGKVGAIEAAFASGGAPLTESEPGDYVKVFQDGAFNSISARLLGLERASFSGAAPMVIDATLEPGPVRASVHTSDLDAEATVRDLPHVLRLVLDLEKPRVVYDGNGQGIDEINVKAQSAKPLFARATHLDATVKGIPATMQLDLKQSGDAVEFVTDNPIGSIQLLASDGHGESLPAGQQGVIFRDQQDRWLIFGRVFGLRQVKLQPEPLKVLVRAGEGKPFTADATIRQPGGDLGVHGSIENLPRRVEVGLTQDASDGTKIAYDADAPIGRIVLSGQNLELIDRADDFRIAVDDVPTHFEAKLPKSGPLIEASAIDPIGAIKIQLADGGFEELPAGRDGAIYLDTNSRFAITAKVSRLRGLKVITDPLPEVSLDLPDTPNPFDFKIERQKFPDEPIEYFRGTIDKPQRDTKVKLTTDPEVRLDYQAGGAIDTIGLESNVGSLGLIDATLSNLPRALKICFASGPGCKRPESPDDDALVSADIDDDDASHGPIVLNGLICLSPDSDVDCRNASLRKTFVTFENLSVREFAFDAVSDGVSSGAFIDTDNKDLTGKVEYRDTDLPIIDGFRISLPSGFRAQNRQAGIFSSAGTIVCPSGTTIGTISPDINLAGLLCP</sequence>
<proteinExistence type="predicted"/>
<name>H0E502_9ACTN</name>
<evidence type="ECO:0000313" key="2">
    <source>
        <dbReference type="Proteomes" id="UP000005143"/>
    </source>
</evidence>
<gene>
    <name evidence="1" type="ORF">PAI11_18870</name>
</gene>
<evidence type="ECO:0000313" key="1">
    <source>
        <dbReference type="EMBL" id="EHN11253.1"/>
    </source>
</evidence>
<dbReference type="PATRIC" id="fig|1097667.3.peg.1870"/>
<dbReference type="EMBL" id="AGUD01000128">
    <property type="protein sequence ID" value="EHN11253.1"/>
    <property type="molecule type" value="Genomic_DNA"/>
</dbReference>
<dbReference type="Proteomes" id="UP000005143">
    <property type="component" value="Unassembled WGS sequence"/>
</dbReference>
<keyword evidence="2" id="KW-1185">Reference proteome</keyword>
<organism evidence="1 2">
    <name type="scientific">Patulibacter medicamentivorans</name>
    <dbReference type="NCBI Taxonomy" id="1097667"/>
    <lineage>
        <taxon>Bacteria</taxon>
        <taxon>Bacillati</taxon>
        <taxon>Actinomycetota</taxon>
        <taxon>Thermoleophilia</taxon>
        <taxon>Solirubrobacterales</taxon>
        <taxon>Patulibacteraceae</taxon>
        <taxon>Patulibacter</taxon>
    </lineage>
</organism>
<dbReference type="RefSeq" id="WP_007573812.1">
    <property type="nucleotide sequence ID" value="NZ_AGUD01000128.1"/>
</dbReference>
<comment type="caution">
    <text evidence="1">The sequence shown here is derived from an EMBL/GenBank/DDBJ whole genome shotgun (WGS) entry which is preliminary data.</text>
</comment>
<accession>H0E502</accession>
<reference evidence="1 2" key="1">
    <citation type="journal article" date="2013" name="Biodegradation">
        <title>Quantitative proteomic analysis of ibuprofen-degrading Patulibacter sp. strain I11.</title>
        <authorList>
            <person name="Almeida B."/>
            <person name="Kjeldal H."/>
            <person name="Lolas I."/>
            <person name="Knudsen A.D."/>
            <person name="Carvalho G."/>
            <person name="Nielsen K.L."/>
            <person name="Barreto Crespo M.T."/>
            <person name="Stensballe A."/>
            <person name="Nielsen J.L."/>
        </authorList>
    </citation>
    <scope>NUCLEOTIDE SEQUENCE [LARGE SCALE GENOMIC DNA]</scope>
    <source>
        <strain evidence="1 2">I11</strain>
    </source>
</reference>
<protein>
    <submittedName>
        <fullName evidence="1">Uncharacterized protein</fullName>
    </submittedName>
</protein>